<feature type="transmembrane region" description="Helical" evidence="7">
    <location>
        <begin position="289"/>
        <end position="307"/>
    </location>
</feature>
<dbReference type="PATRIC" id="fig|1227487.5.peg.1889"/>
<keyword evidence="4 7" id="KW-0812">Transmembrane</keyword>
<dbReference type="PROSITE" id="PS50850">
    <property type="entry name" value="MFS"/>
    <property type="match status" value="1"/>
</dbReference>
<feature type="transmembrane region" description="Helical" evidence="7">
    <location>
        <begin position="348"/>
        <end position="369"/>
    </location>
</feature>
<dbReference type="AlphaFoldDB" id="M0D9X9"/>
<evidence type="ECO:0000256" key="3">
    <source>
        <dbReference type="ARBA" id="ARBA00022475"/>
    </source>
</evidence>
<feature type="transmembrane region" description="Helical" evidence="7">
    <location>
        <begin position="94"/>
        <end position="127"/>
    </location>
</feature>
<sequence>MSETTRQGANATGGESGSGYATRMLLVVSLGWAVLQTGRFLLSPLLPAIISSLNITEATAGLALAAFQGVYAITQYPGGEYSDNWNRTTLILPGLAVLVVGFLLFGLAGGLLGFLAGTVVVGFGKGLFAIPSRALVSDLFTARRGRALGVYAAGTDVGGLLASGLAVLALTYATWRTPFVPIAAVLAAVTALYALWTREAVSVGSPSLDAAGTVRRLVASSRQRETLLAFSLFYFMVGGFINFFPTYLAQARGFSDGLASATFAIVFVVGLTIKPLAGGLGDRYSRRHIAVAGLLLCAVSLTGIVLAQSRLVLYVAVFATAAGYKAGFPLADAIIMDEAPADGMGADLGAARALFLGANALGPAYVGVVATYADYAVAFGGFVVCLLVAAALLLRG</sequence>
<comment type="subcellular location">
    <subcellularLocation>
        <location evidence="1">Cell membrane</location>
        <topology evidence="1">Multi-pass membrane protein</topology>
    </subcellularLocation>
</comment>
<name>M0D9X9_HALPD</name>
<dbReference type="Gene3D" id="1.20.1250.20">
    <property type="entry name" value="MFS general substrate transporter like domains"/>
    <property type="match status" value="2"/>
</dbReference>
<feature type="transmembrane region" description="Helical" evidence="7">
    <location>
        <begin position="226"/>
        <end position="245"/>
    </location>
</feature>
<organism evidence="9 10">
    <name type="scientific">Halogeometricum pallidum JCM 14848</name>
    <dbReference type="NCBI Taxonomy" id="1227487"/>
    <lineage>
        <taxon>Archaea</taxon>
        <taxon>Methanobacteriati</taxon>
        <taxon>Methanobacteriota</taxon>
        <taxon>Stenosarchaea group</taxon>
        <taxon>Halobacteria</taxon>
        <taxon>Halobacteriales</taxon>
        <taxon>Haloferacaceae</taxon>
        <taxon>Halogeometricum</taxon>
    </lineage>
</organism>
<evidence type="ECO:0000256" key="2">
    <source>
        <dbReference type="ARBA" id="ARBA00022448"/>
    </source>
</evidence>
<feature type="transmembrane region" description="Helical" evidence="7">
    <location>
        <begin position="20"/>
        <end position="42"/>
    </location>
</feature>
<reference evidence="9 10" key="1">
    <citation type="journal article" date="2014" name="PLoS Genet.">
        <title>Phylogenetically driven sequencing of extremely halophilic archaea reveals strategies for static and dynamic osmo-response.</title>
        <authorList>
            <person name="Becker E.A."/>
            <person name="Seitzer P.M."/>
            <person name="Tritt A."/>
            <person name="Larsen D."/>
            <person name="Krusor M."/>
            <person name="Yao A.I."/>
            <person name="Wu D."/>
            <person name="Madern D."/>
            <person name="Eisen J.A."/>
            <person name="Darling A.E."/>
            <person name="Facciotti M.T."/>
        </authorList>
    </citation>
    <scope>NUCLEOTIDE SEQUENCE [LARGE SCALE GENOMIC DNA]</scope>
    <source>
        <strain evidence="9 10">JCM 14848</strain>
    </source>
</reference>
<dbReference type="SUPFAM" id="SSF103473">
    <property type="entry name" value="MFS general substrate transporter"/>
    <property type="match status" value="1"/>
</dbReference>
<keyword evidence="5 7" id="KW-1133">Transmembrane helix</keyword>
<dbReference type="InterPro" id="IPR036259">
    <property type="entry name" value="MFS_trans_sf"/>
</dbReference>
<dbReference type="InParanoid" id="M0D9X9"/>
<feature type="transmembrane region" description="Helical" evidence="7">
    <location>
        <begin position="375"/>
        <end position="394"/>
    </location>
</feature>
<evidence type="ECO:0000256" key="7">
    <source>
        <dbReference type="SAM" id="Phobius"/>
    </source>
</evidence>
<dbReference type="InterPro" id="IPR050171">
    <property type="entry name" value="MFS_Transporters"/>
</dbReference>
<evidence type="ECO:0000256" key="6">
    <source>
        <dbReference type="ARBA" id="ARBA00023136"/>
    </source>
</evidence>
<dbReference type="InterPro" id="IPR011701">
    <property type="entry name" value="MFS"/>
</dbReference>
<keyword evidence="6 7" id="KW-0472">Membrane</keyword>
<proteinExistence type="predicted"/>
<comment type="caution">
    <text evidence="9">The sequence shown here is derived from an EMBL/GenBank/DDBJ whole genome shotgun (WGS) entry which is preliminary data.</text>
</comment>
<dbReference type="eggNOG" id="arCOG00134">
    <property type="taxonomic scope" value="Archaea"/>
</dbReference>
<feature type="domain" description="Major facilitator superfamily (MFS) profile" evidence="8">
    <location>
        <begin position="24"/>
        <end position="396"/>
    </location>
</feature>
<evidence type="ECO:0000256" key="5">
    <source>
        <dbReference type="ARBA" id="ARBA00022989"/>
    </source>
</evidence>
<feature type="transmembrane region" description="Helical" evidence="7">
    <location>
        <begin position="313"/>
        <end position="336"/>
    </location>
</feature>
<gene>
    <name evidence="9" type="ORF">C474_09382</name>
</gene>
<feature type="transmembrane region" description="Helical" evidence="7">
    <location>
        <begin position="148"/>
        <end position="173"/>
    </location>
</feature>
<feature type="transmembrane region" description="Helical" evidence="7">
    <location>
        <begin position="179"/>
        <end position="196"/>
    </location>
</feature>
<feature type="transmembrane region" description="Helical" evidence="7">
    <location>
        <begin position="54"/>
        <end position="74"/>
    </location>
</feature>
<dbReference type="InterPro" id="IPR020846">
    <property type="entry name" value="MFS_dom"/>
</dbReference>
<protein>
    <submittedName>
        <fullName evidence="9">Arabinose efflux permease family protein</fullName>
    </submittedName>
</protein>
<dbReference type="EMBL" id="AOIV01000021">
    <property type="protein sequence ID" value="ELZ31502.1"/>
    <property type="molecule type" value="Genomic_DNA"/>
</dbReference>
<accession>M0D9X9</accession>
<keyword evidence="3" id="KW-1003">Cell membrane</keyword>
<dbReference type="GO" id="GO:0022857">
    <property type="term" value="F:transmembrane transporter activity"/>
    <property type="evidence" value="ECO:0007669"/>
    <property type="project" value="InterPro"/>
</dbReference>
<evidence type="ECO:0000256" key="1">
    <source>
        <dbReference type="ARBA" id="ARBA00004651"/>
    </source>
</evidence>
<evidence type="ECO:0000313" key="10">
    <source>
        <dbReference type="Proteomes" id="UP000011513"/>
    </source>
</evidence>
<keyword evidence="2" id="KW-0813">Transport</keyword>
<evidence type="ECO:0000256" key="4">
    <source>
        <dbReference type="ARBA" id="ARBA00022692"/>
    </source>
</evidence>
<dbReference type="Proteomes" id="UP000011513">
    <property type="component" value="Unassembled WGS sequence"/>
</dbReference>
<dbReference type="PANTHER" id="PTHR23517">
    <property type="entry name" value="RESISTANCE PROTEIN MDTM, PUTATIVE-RELATED-RELATED"/>
    <property type="match status" value="1"/>
</dbReference>
<dbReference type="GO" id="GO:0005886">
    <property type="term" value="C:plasma membrane"/>
    <property type="evidence" value="ECO:0007669"/>
    <property type="project" value="UniProtKB-SubCell"/>
</dbReference>
<dbReference type="PANTHER" id="PTHR23517:SF3">
    <property type="entry name" value="INTEGRAL MEMBRANE TRANSPORT PROTEIN"/>
    <property type="match status" value="1"/>
</dbReference>
<evidence type="ECO:0000313" key="9">
    <source>
        <dbReference type="EMBL" id="ELZ31502.1"/>
    </source>
</evidence>
<feature type="transmembrane region" description="Helical" evidence="7">
    <location>
        <begin position="257"/>
        <end position="277"/>
    </location>
</feature>
<dbReference type="Pfam" id="PF07690">
    <property type="entry name" value="MFS_1"/>
    <property type="match status" value="1"/>
</dbReference>
<evidence type="ECO:0000259" key="8">
    <source>
        <dbReference type="PROSITE" id="PS50850"/>
    </source>
</evidence>
<keyword evidence="10" id="KW-1185">Reference proteome</keyword>